<protein>
    <recommendedName>
        <fullName evidence="3">ATP-grasp domain-containing protein</fullName>
    </recommendedName>
</protein>
<dbReference type="EMBL" id="MLYO01000045">
    <property type="protein sequence ID" value="OIK01228.1"/>
    <property type="molecule type" value="Genomic_DNA"/>
</dbReference>
<keyword evidence="2" id="KW-1185">Reference proteome</keyword>
<gene>
    <name evidence="1" type="ORF">BIV23_26170</name>
</gene>
<organism evidence="1 2">
    <name type="scientific">Streptomyces monashensis</name>
    <dbReference type="NCBI Taxonomy" id="1678012"/>
    <lineage>
        <taxon>Bacteria</taxon>
        <taxon>Bacillati</taxon>
        <taxon>Actinomycetota</taxon>
        <taxon>Actinomycetes</taxon>
        <taxon>Kitasatosporales</taxon>
        <taxon>Streptomycetaceae</taxon>
        <taxon>Streptomyces</taxon>
    </lineage>
</organism>
<evidence type="ECO:0000313" key="2">
    <source>
        <dbReference type="Proteomes" id="UP000179642"/>
    </source>
</evidence>
<dbReference type="RefSeq" id="WP_071383422.1">
    <property type="nucleotide sequence ID" value="NZ_MLYO01000045.1"/>
</dbReference>
<comment type="caution">
    <text evidence="1">The sequence shown here is derived from an EMBL/GenBank/DDBJ whole genome shotgun (WGS) entry which is preliminary data.</text>
</comment>
<reference evidence="1 2" key="1">
    <citation type="submission" date="2016-10" db="EMBL/GenBank/DDBJ databases">
        <title>Genome sequence of Streptomyces sp. MUSC 1.</title>
        <authorList>
            <person name="Lee L.-H."/>
            <person name="Ser H.-L."/>
            <person name="Law J.W.-F."/>
        </authorList>
    </citation>
    <scope>NUCLEOTIDE SEQUENCE [LARGE SCALE GENOMIC DNA]</scope>
    <source>
        <strain evidence="1 2">MUSC 1</strain>
    </source>
</reference>
<dbReference type="Gene3D" id="3.30.470.20">
    <property type="entry name" value="ATP-grasp fold, B domain"/>
    <property type="match status" value="1"/>
</dbReference>
<accession>A0A1S2Q533</accession>
<sequence>MKEDNDVRRIFLLNPDQRLVREAAEAGVQVRSARADTRDEPALRALLAEAADAGLFVNSARSLALLADQDAVRRLVRDNRLSPGGGRVPPGALGLTVETLSVHGMHQAVGITARMPYGLLHPAPLTEDSAAEVRAVVTALLDLTGYQYGPAHTSVALTPHGPVITGCRAGLAGDPVPELLKAAGGCDLAAGAVDVLCGRLVDAVRPGRFAAAAVLNPPWRLESAEVGVLPHVRHVSPPDALAPGHLVVHADSPEVAARRVTSLKALVTGDAG</sequence>
<dbReference type="Proteomes" id="UP000179642">
    <property type="component" value="Unassembled WGS sequence"/>
</dbReference>
<dbReference type="OrthoDB" id="6964321at2"/>
<evidence type="ECO:0008006" key="3">
    <source>
        <dbReference type="Google" id="ProtNLM"/>
    </source>
</evidence>
<dbReference type="AlphaFoldDB" id="A0A1S2Q533"/>
<proteinExistence type="predicted"/>
<evidence type="ECO:0000313" key="1">
    <source>
        <dbReference type="EMBL" id="OIK01228.1"/>
    </source>
</evidence>
<name>A0A1S2Q533_9ACTN</name>